<dbReference type="GeneID" id="25252244"/>
<dbReference type="InterPro" id="IPR036259">
    <property type="entry name" value="MFS_trans_sf"/>
</dbReference>
<dbReference type="VEuPathDB" id="ToxoDB:ETH2_1258600"/>
<evidence type="ECO:0000313" key="11">
    <source>
        <dbReference type="Proteomes" id="UP000030747"/>
    </source>
</evidence>
<evidence type="ECO:0000256" key="4">
    <source>
        <dbReference type="ARBA" id="ARBA00022692"/>
    </source>
</evidence>
<dbReference type="EMBL" id="JN987470">
    <property type="protein sequence ID" value="AET50693.1"/>
    <property type="molecule type" value="mRNA"/>
</dbReference>
<feature type="transmembrane region" description="Helical" evidence="8">
    <location>
        <begin position="422"/>
        <end position="441"/>
    </location>
</feature>
<keyword evidence="4 8" id="KW-0812">Transmembrane</keyword>
<dbReference type="VEuPathDB" id="ToxoDB:ETH_00015450"/>
<evidence type="ECO:0000256" key="1">
    <source>
        <dbReference type="ARBA" id="ARBA00004141"/>
    </source>
</evidence>
<dbReference type="AlphaFoldDB" id="H9B9N3"/>
<evidence type="ECO:0000256" key="3">
    <source>
        <dbReference type="ARBA" id="ARBA00022448"/>
    </source>
</evidence>
<dbReference type="GO" id="GO:0005337">
    <property type="term" value="F:nucleoside transmembrane transporter activity"/>
    <property type="evidence" value="ECO:0007669"/>
    <property type="project" value="InterPro"/>
</dbReference>
<dbReference type="OMA" id="ARGMNEF"/>
<sequence>MTGESGVAGNRPKVPSSPQDEKMTRREHYVALAGCALTGTMTLIPFQFVAVMLPVLSNHFLEGKQLGNSMLGLYQLICVASLLVILKIGALHKWLIQGGLFLSLACMAALPPAFFYGALNCRITFAHIILGLLGACNGALQSSGFARAAILPRNYVGTTSIGQAVAGLVAFVVTAILMNGVFDMDKEIDVKWFCSICCGISVLLCVLSMLYMHFFLNAKVCVQSVNNALEGKSDAKTVPDDTPTSVADLEEPKVRQSSGHASSQDESLLPPRPWLTMVKGSWWELLSLFLVFFITFSLFPKVGPVSFNFEGKSPSKMVLLFGMEFVGDFLGRSCLTLPNLHPACSFLFLSRNGTIIASFLRLIFYVPFLMAMKMENVPFINNFVWLMIIQLLLAFTLGWVGTLTLIHCSLSVTRVSEKARMGSVSTIVLAVAIGIGLYIALAF</sequence>
<dbReference type="PANTHER" id="PTHR10332:SF10">
    <property type="entry name" value="EQUILIBRATIVE NUCLEOSIDE TRANSPORTER 4"/>
    <property type="match status" value="1"/>
</dbReference>
<dbReference type="Proteomes" id="UP000030747">
    <property type="component" value="Unassembled WGS sequence"/>
</dbReference>
<dbReference type="SUPFAM" id="SSF103473">
    <property type="entry name" value="MFS general substrate transporter"/>
    <property type="match status" value="1"/>
</dbReference>
<keyword evidence="3" id="KW-0813">Transport</keyword>
<accession>H9B9N3</accession>
<dbReference type="GO" id="GO:0005886">
    <property type="term" value="C:plasma membrane"/>
    <property type="evidence" value="ECO:0007669"/>
    <property type="project" value="TreeGrafter"/>
</dbReference>
<evidence type="ECO:0000313" key="9">
    <source>
        <dbReference type="EMBL" id="AET50693.1"/>
    </source>
</evidence>
<dbReference type="PRINTS" id="PR01130">
    <property type="entry name" value="DERENTRNSPRT"/>
</dbReference>
<evidence type="ECO:0000313" key="10">
    <source>
        <dbReference type="EMBL" id="CDJ40758.1"/>
    </source>
</evidence>
<comment type="similarity">
    <text evidence="2">Belongs to the SLC29A/ENT transporter (TC 2.A.57) family.</text>
</comment>
<dbReference type="PANTHER" id="PTHR10332">
    <property type="entry name" value="EQUILIBRATIVE NUCLEOSIDE TRANSPORTER"/>
    <property type="match status" value="1"/>
</dbReference>
<dbReference type="RefSeq" id="XP_013231508.1">
    <property type="nucleotide sequence ID" value="XM_013376054.1"/>
</dbReference>
<keyword evidence="5 8" id="KW-1133">Transmembrane helix</keyword>
<evidence type="ECO:0000256" key="8">
    <source>
        <dbReference type="SAM" id="Phobius"/>
    </source>
</evidence>
<feature type="transmembrane region" description="Helical" evidence="8">
    <location>
        <begin position="125"/>
        <end position="143"/>
    </location>
</feature>
<feature type="transmembrane region" description="Helical" evidence="8">
    <location>
        <begin position="282"/>
        <end position="299"/>
    </location>
</feature>
<feature type="transmembrane region" description="Helical" evidence="8">
    <location>
        <begin position="73"/>
        <end position="91"/>
    </location>
</feature>
<reference evidence="9" key="1">
    <citation type="journal article" date="2012" name="BMC Genomics">
        <title>Characterisation of full-length cDNA sequences provides insights into the Eimeria tenella transcriptome.</title>
        <authorList>
            <person name="Amiruddin N."/>
            <person name="Lee X.W."/>
            <person name="Blake D.P."/>
            <person name="Suzuki Y."/>
            <person name="Tay Y.L."/>
            <person name="Lim L.S."/>
            <person name="Tomley F.M."/>
            <person name="Watanabe J."/>
            <person name="Sugimoto C."/>
            <person name="Wan K.L."/>
        </authorList>
    </citation>
    <scope>NUCLEOTIDE SEQUENCE</scope>
    <source>
        <strain evidence="9">Houghton</strain>
    </source>
</reference>
<feature type="transmembrane region" description="Helical" evidence="8">
    <location>
        <begin position="29"/>
        <end position="53"/>
    </location>
</feature>
<feature type="region of interest" description="Disordered" evidence="7">
    <location>
        <begin position="1"/>
        <end position="22"/>
    </location>
</feature>
<feature type="transmembrane region" description="Helical" evidence="8">
    <location>
        <begin position="190"/>
        <end position="211"/>
    </location>
</feature>
<proteinExistence type="evidence at transcript level"/>
<evidence type="ECO:0000256" key="7">
    <source>
        <dbReference type="SAM" id="MobiDB-lite"/>
    </source>
</evidence>
<feature type="transmembrane region" description="Helical" evidence="8">
    <location>
        <begin position="383"/>
        <end position="410"/>
    </location>
</feature>
<reference evidence="10" key="2">
    <citation type="submission" date="2013-10" db="EMBL/GenBank/DDBJ databases">
        <title>Genomic analysis of the causative agents of coccidiosis in chickens.</title>
        <authorList>
            <person name="Reid A.J."/>
            <person name="Blake D."/>
            <person name="Billington K."/>
            <person name="Browne H."/>
            <person name="Dunn M."/>
            <person name="Hung S."/>
            <person name="Kawahara F."/>
            <person name="Miranda-Saavedra D."/>
            <person name="Mourier T."/>
            <person name="Nagra H."/>
            <person name="Otto T.D."/>
            <person name="Rawlings N."/>
            <person name="Sanchez A."/>
            <person name="Sanders M."/>
            <person name="Subramaniam C."/>
            <person name="Tay Y."/>
            <person name="Dear P."/>
            <person name="Doerig C."/>
            <person name="Gruber A."/>
            <person name="Parkinson J."/>
            <person name="Shirley M."/>
            <person name="Wan K.L."/>
            <person name="Berriman M."/>
            <person name="Tomley F."/>
            <person name="Pain A."/>
        </authorList>
    </citation>
    <scope>NUCLEOTIDE SEQUENCE [LARGE SCALE GENOMIC DNA]</scope>
    <source>
        <strain evidence="10">Houghton</strain>
    </source>
</reference>
<keyword evidence="6 8" id="KW-0472">Membrane</keyword>
<evidence type="ECO:0000256" key="6">
    <source>
        <dbReference type="ARBA" id="ARBA00023136"/>
    </source>
</evidence>
<reference evidence="10" key="3">
    <citation type="submission" date="2013-10" db="EMBL/GenBank/DDBJ databases">
        <authorList>
            <person name="Aslett M."/>
        </authorList>
    </citation>
    <scope>NUCLEOTIDE SEQUENCE [LARGE SCALE GENOMIC DNA]</scope>
    <source>
        <strain evidence="10">Houghton</strain>
    </source>
</reference>
<gene>
    <name evidence="10" type="ORF">ETH_00015450</name>
</gene>
<evidence type="ECO:0000256" key="2">
    <source>
        <dbReference type="ARBA" id="ARBA00007965"/>
    </source>
</evidence>
<keyword evidence="11" id="KW-1185">Reference proteome</keyword>
<feature type="region of interest" description="Disordered" evidence="7">
    <location>
        <begin position="233"/>
        <end position="267"/>
    </location>
</feature>
<dbReference type="EMBL" id="HG675259">
    <property type="protein sequence ID" value="CDJ40758.1"/>
    <property type="molecule type" value="Genomic_DNA"/>
</dbReference>
<protein>
    <submittedName>
        <fullName evidence="10">Adenosine transporter, putative</fullName>
    </submittedName>
</protein>
<organism evidence="9">
    <name type="scientific">Eimeria tenella</name>
    <name type="common">Coccidian parasite</name>
    <dbReference type="NCBI Taxonomy" id="5802"/>
    <lineage>
        <taxon>Eukaryota</taxon>
        <taxon>Sar</taxon>
        <taxon>Alveolata</taxon>
        <taxon>Apicomplexa</taxon>
        <taxon>Conoidasida</taxon>
        <taxon>Coccidia</taxon>
        <taxon>Eucoccidiorida</taxon>
        <taxon>Eimeriorina</taxon>
        <taxon>Eimeriidae</taxon>
        <taxon>Eimeria</taxon>
    </lineage>
</organism>
<feature type="transmembrane region" description="Helical" evidence="8">
    <location>
        <begin position="98"/>
        <end position="119"/>
    </location>
</feature>
<dbReference type="Pfam" id="PF01733">
    <property type="entry name" value="Nucleoside_tran"/>
    <property type="match status" value="1"/>
</dbReference>
<feature type="transmembrane region" description="Helical" evidence="8">
    <location>
        <begin position="352"/>
        <end position="371"/>
    </location>
</feature>
<feature type="compositionally biased region" description="Polar residues" evidence="7">
    <location>
        <begin position="255"/>
        <end position="266"/>
    </location>
</feature>
<name>H9B9N3_EIMTE</name>
<evidence type="ECO:0000256" key="5">
    <source>
        <dbReference type="ARBA" id="ARBA00022989"/>
    </source>
</evidence>
<comment type="subcellular location">
    <subcellularLocation>
        <location evidence="1">Membrane</location>
        <topology evidence="1">Multi-pass membrane protein</topology>
    </subcellularLocation>
</comment>
<dbReference type="OrthoDB" id="1856718at2759"/>
<feature type="transmembrane region" description="Helical" evidence="8">
    <location>
        <begin position="155"/>
        <end position="178"/>
    </location>
</feature>
<dbReference type="InterPro" id="IPR002259">
    <property type="entry name" value="Eqnu_transpt"/>
</dbReference>